<dbReference type="RefSeq" id="YP_009249794.1">
    <property type="nucleotide sequence ID" value="NC_028552.2"/>
</dbReference>
<accession>A0A0S2IAB2</accession>
<dbReference type="AlphaFoldDB" id="A0A0S2IAB2"/>
<name>A0A0S2IAB2_PINSI</name>
<dbReference type="GeneID" id="27422529"/>
<protein>
    <submittedName>
        <fullName evidence="1">Orf71</fullName>
    </submittedName>
</protein>
<geneLocation type="chloroplast" evidence="1"/>
<keyword evidence="1" id="KW-0150">Chloroplast</keyword>
<sequence length="103" mass="11644">MHAQSPQDQDRIPVVRERKDGNNGLFEILKSSEKQIHCSPDVMTFPELKVKRPLFARPVTSHSTHYQLLELSVRSLEVRIGSLHAVNIISLGFGKISRSITLI</sequence>
<gene>
    <name evidence="1" type="primary">orf71</name>
</gene>
<keyword evidence="1" id="KW-0934">Plastid</keyword>
<organism evidence="1">
    <name type="scientific">Pinus sibirica</name>
    <name type="common">Siberian pine</name>
    <name type="synonym">Pinus cembra var. sibirica</name>
    <dbReference type="NCBI Taxonomy" id="62752"/>
    <lineage>
        <taxon>Eukaryota</taxon>
        <taxon>Viridiplantae</taxon>
        <taxon>Streptophyta</taxon>
        <taxon>Embryophyta</taxon>
        <taxon>Tracheophyta</taxon>
        <taxon>Spermatophyta</taxon>
        <taxon>Pinopsida</taxon>
        <taxon>Pinidae</taxon>
        <taxon>Conifers I</taxon>
        <taxon>Pinales</taxon>
        <taxon>Pinaceae</taxon>
        <taxon>Pinus</taxon>
        <taxon>Pinus subgen. Strobus</taxon>
    </lineage>
</organism>
<reference evidence="1" key="1">
    <citation type="journal article" date="2019" name="Mitochondrial DNA Part B Resour">
        <title>The complete chloroplast genome sequences of Pinus sibirica Du Tour.</title>
        <authorList>
            <person name="Baturina O.A."/>
            <person name="Tupikin A.E."/>
            <person name="Goroshkevich S.N."/>
            <person name="Petrova E.A."/>
            <person name="Kabilov M.R."/>
        </authorList>
    </citation>
    <scope>NUCLEOTIDE SEQUENCE</scope>
</reference>
<evidence type="ECO:0000313" key="1">
    <source>
        <dbReference type="EMBL" id="ALO20531.1"/>
    </source>
</evidence>
<dbReference type="EMBL" id="KT723438">
    <property type="protein sequence ID" value="ALO20531.1"/>
    <property type="molecule type" value="Genomic_DNA"/>
</dbReference>
<proteinExistence type="predicted"/>